<evidence type="ECO:0000313" key="1">
    <source>
        <dbReference type="EMBL" id="KAK4800947.1"/>
    </source>
</evidence>
<dbReference type="PANTHER" id="PTHR36751">
    <property type="entry name" value="F3E22.8 PROTEIN"/>
    <property type="match status" value="1"/>
</dbReference>
<accession>A0AAN7MKE7</accession>
<dbReference type="PANTHER" id="PTHR36751:SF1">
    <property type="entry name" value="F3E22.8 PROTEIN"/>
    <property type="match status" value="1"/>
</dbReference>
<protein>
    <submittedName>
        <fullName evidence="1">Uncharacterized protein</fullName>
    </submittedName>
</protein>
<gene>
    <name evidence="1" type="ORF">SAY86_021434</name>
</gene>
<organism evidence="1 2">
    <name type="scientific">Trapa natans</name>
    <name type="common">Water chestnut</name>
    <dbReference type="NCBI Taxonomy" id="22666"/>
    <lineage>
        <taxon>Eukaryota</taxon>
        <taxon>Viridiplantae</taxon>
        <taxon>Streptophyta</taxon>
        <taxon>Embryophyta</taxon>
        <taxon>Tracheophyta</taxon>
        <taxon>Spermatophyta</taxon>
        <taxon>Magnoliopsida</taxon>
        <taxon>eudicotyledons</taxon>
        <taxon>Gunneridae</taxon>
        <taxon>Pentapetalae</taxon>
        <taxon>rosids</taxon>
        <taxon>malvids</taxon>
        <taxon>Myrtales</taxon>
        <taxon>Lythraceae</taxon>
        <taxon>Trapa</taxon>
    </lineage>
</organism>
<dbReference type="EMBL" id="JAXQNO010000003">
    <property type="protein sequence ID" value="KAK4800947.1"/>
    <property type="molecule type" value="Genomic_DNA"/>
</dbReference>
<evidence type="ECO:0000313" key="2">
    <source>
        <dbReference type="Proteomes" id="UP001346149"/>
    </source>
</evidence>
<reference evidence="1 2" key="1">
    <citation type="journal article" date="2023" name="Hortic Res">
        <title>Pangenome of water caltrop reveals structural variations and asymmetric subgenome divergence after allopolyploidization.</title>
        <authorList>
            <person name="Zhang X."/>
            <person name="Chen Y."/>
            <person name="Wang L."/>
            <person name="Yuan Y."/>
            <person name="Fang M."/>
            <person name="Shi L."/>
            <person name="Lu R."/>
            <person name="Comes H.P."/>
            <person name="Ma Y."/>
            <person name="Chen Y."/>
            <person name="Huang G."/>
            <person name="Zhou Y."/>
            <person name="Zheng Z."/>
            <person name="Qiu Y."/>
        </authorList>
    </citation>
    <scope>NUCLEOTIDE SEQUENCE [LARGE SCALE GENOMIC DNA]</scope>
    <source>
        <strain evidence="1">F231</strain>
    </source>
</reference>
<comment type="caution">
    <text evidence="1">The sequence shown here is derived from an EMBL/GenBank/DDBJ whole genome shotgun (WGS) entry which is preliminary data.</text>
</comment>
<sequence length="268" mass="28847">MPRVSSRVKVQSSPANEPTTSHYSINFRIFVVVYGIRNLSPITHSRPSRENSLFPQLIIFRQKPDSDFGASTLGLSQSPSPESGPIAMDVLLMTDALTSAAAHDLAVANLLLRPAIPSVCISDPSPDQPPAAFRAVMLNSCKTLPRRIRQKRRRTKRISLSGDDSDGIGDGAFYGDESAGGDGPYDGGSGFYGGGGGGWNFGGYGSDDSSSRSHPGSRFAFDFIYEVVYWIAFASCTHFAFKKAVRIAADVISDAGGERVHMRLTAMF</sequence>
<dbReference type="AlphaFoldDB" id="A0AAN7MKE7"/>
<keyword evidence="2" id="KW-1185">Reference proteome</keyword>
<dbReference type="Proteomes" id="UP001346149">
    <property type="component" value="Unassembled WGS sequence"/>
</dbReference>
<proteinExistence type="predicted"/>
<name>A0AAN7MKE7_TRANT</name>